<name>A0A2K2DIG0_BRADI</name>
<organism evidence="2">
    <name type="scientific">Brachypodium distachyon</name>
    <name type="common">Purple false brome</name>
    <name type="synonym">Trachynia distachya</name>
    <dbReference type="NCBI Taxonomy" id="15368"/>
    <lineage>
        <taxon>Eukaryota</taxon>
        <taxon>Viridiplantae</taxon>
        <taxon>Streptophyta</taxon>
        <taxon>Embryophyta</taxon>
        <taxon>Tracheophyta</taxon>
        <taxon>Spermatophyta</taxon>
        <taxon>Magnoliopsida</taxon>
        <taxon>Liliopsida</taxon>
        <taxon>Poales</taxon>
        <taxon>Poaceae</taxon>
        <taxon>BOP clade</taxon>
        <taxon>Pooideae</taxon>
        <taxon>Stipodae</taxon>
        <taxon>Brachypodieae</taxon>
        <taxon>Brachypodium</taxon>
    </lineage>
</organism>
<dbReference type="Proteomes" id="UP000008810">
    <property type="component" value="Chromosome 1"/>
</dbReference>
<keyword evidence="4" id="KW-1185">Reference proteome</keyword>
<evidence type="ECO:0000256" key="1">
    <source>
        <dbReference type="SAM" id="MobiDB-lite"/>
    </source>
</evidence>
<reference evidence="2" key="2">
    <citation type="submission" date="2017-06" db="EMBL/GenBank/DDBJ databases">
        <title>WGS assembly of Brachypodium distachyon.</title>
        <authorList>
            <consortium name="The International Brachypodium Initiative"/>
            <person name="Lucas S."/>
            <person name="Harmon-Smith M."/>
            <person name="Lail K."/>
            <person name="Tice H."/>
            <person name="Grimwood J."/>
            <person name="Bruce D."/>
            <person name="Barry K."/>
            <person name="Shu S."/>
            <person name="Lindquist E."/>
            <person name="Wang M."/>
            <person name="Pitluck S."/>
            <person name="Vogel J.P."/>
            <person name="Garvin D.F."/>
            <person name="Mockler T.C."/>
            <person name="Schmutz J."/>
            <person name="Rokhsar D."/>
            <person name="Bevan M.W."/>
        </authorList>
    </citation>
    <scope>NUCLEOTIDE SEQUENCE</scope>
    <source>
        <strain evidence="2">Bd21</strain>
    </source>
</reference>
<protein>
    <submittedName>
        <fullName evidence="2 3">Uncharacterized protein</fullName>
    </submittedName>
</protein>
<gene>
    <name evidence="2" type="ORF">BRADI_1g07253v3</name>
</gene>
<evidence type="ECO:0000313" key="3">
    <source>
        <dbReference type="EnsemblPlants" id="PNT74066"/>
    </source>
</evidence>
<accession>A0A2K2DIG0</accession>
<reference evidence="2 3" key="1">
    <citation type="journal article" date="2010" name="Nature">
        <title>Genome sequencing and analysis of the model grass Brachypodium distachyon.</title>
        <authorList>
            <consortium name="International Brachypodium Initiative"/>
        </authorList>
    </citation>
    <scope>NUCLEOTIDE SEQUENCE [LARGE SCALE GENOMIC DNA]</scope>
    <source>
        <strain evidence="2 3">Bd21</strain>
    </source>
</reference>
<evidence type="ECO:0000313" key="4">
    <source>
        <dbReference type="Proteomes" id="UP000008810"/>
    </source>
</evidence>
<proteinExistence type="predicted"/>
<reference evidence="3" key="3">
    <citation type="submission" date="2018-08" db="UniProtKB">
        <authorList>
            <consortium name="EnsemblPlants"/>
        </authorList>
    </citation>
    <scope>IDENTIFICATION</scope>
    <source>
        <strain evidence="3">cv. Bd21</strain>
    </source>
</reference>
<sequence>MCSSAPNCSTRGGRRLNLGSPILPPLPKQWGAHDH</sequence>
<dbReference type="AlphaFoldDB" id="A0A2K2DIG0"/>
<feature type="compositionally biased region" description="Polar residues" evidence="1">
    <location>
        <begin position="1"/>
        <end position="10"/>
    </location>
</feature>
<dbReference type="EnsemblPlants" id="PNT74066">
    <property type="protein sequence ID" value="PNT74066"/>
    <property type="gene ID" value="BRADI_1g07253v3"/>
</dbReference>
<evidence type="ECO:0000313" key="2">
    <source>
        <dbReference type="EMBL" id="PNT74066.1"/>
    </source>
</evidence>
<dbReference type="Gramene" id="PNT74066">
    <property type="protein sequence ID" value="PNT74066"/>
    <property type="gene ID" value="BRADI_1g07253v3"/>
</dbReference>
<dbReference type="InParanoid" id="A0A2K2DIG0"/>
<feature type="region of interest" description="Disordered" evidence="1">
    <location>
        <begin position="1"/>
        <end position="35"/>
    </location>
</feature>
<dbReference type="EMBL" id="CM000880">
    <property type="protein sequence ID" value="PNT74066.1"/>
    <property type="molecule type" value="Genomic_DNA"/>
</dbReference>